<evidence type="ECO:0000313" key="1">
    <source>
        <dbReference type="EMBL" id="CAD8862995.1"/>
    </source>
</evidence>
<organism evidence="1">
    <name type="scientific">Noctiluca scintillans</name>
    <name type="common">Sea sparkle</name>
    <name type="synonym">Red tide dinoflagellate</name>
    <dbReference type="NCBI Taxonomy" id="2966"/>
    <lineage>
        <taxon>Eukaryota</taxon>
        <taxon>Sar</taxon>
        <taxon>Alveolata</taxon>
        <taxon>Dinophyceae</taxon>
        <taxon>Noctilucales</taxon>
        <taxon>Noctilucaceae</taxon>
        <taxon>Noctiluca</taxon>
    </lineage>
</organism>
<dbReference type="Gene3D" id="2.60.120.10">
    <property type="entry name" value="Jelly Rolls"/>
    <property type="match status" value="1"/>
</dbReference>
<protein>
    <recommendedName>
        <fullName evidence="2">Cyclic nucleotide-binding domain-containing protein</fullName>
    </recommendedName>
</protein>
<dbReference type="SUPFAM" id="SSF51206">
    <property type="entry name" value="cAMP-binding domain-like"/>
    <property type="match status" value="1"/>
</dbReference>
<dbReference type="InterPro" id="IPR014710">
    <property type="entry name" value="RmlC-like_jellyroll"/>
</dbReference>
<dbReference type="EMBL" id="HBFQ01052402">
    <property type="protein sequence ID" value="CAD8862995.1"/>
    <property type="molecule type" value="Transcribed_RNA"/>
</dbReference>
<dbReference type="AlphaFoldDB" id="A0A7S1FFL3"/>
<dbReference type="InterPro" id="IPR018490">
    <property type="entry name" value="cNMP-bd_dom_sf"/>
</dbReference>
<name>A0A7S1FFL3_NOCSC</name>
<sequence length="413" mass="46886">MRGDLLFEISTPHLRSHQIFRLIEQTDVSALKQICNSGIVFRALMAQDILFLQDAKCHEVYFITSGTCAYMRKASPHCEERESRTEGIGEKAWLSWVALWSLWTHVGTGEAEQTGEVLVVQPDTVFQSIGRCGDLRDIFEEYSLAFYQRLVSAGPPSPWPDDLHVPFTDYGEVVMAMGSKEQKLIGTMALERLEASKWPWQGISLQKLDALQKEVFSGRCVLIENAEGAAERVVPITAMRLERDNGDVLVVMAKQQEGCEILPEGKLPGAKQKAGEEPVQAVRRILREQLRPFSGAKIFKSDREDVVETSHKFRIRTKYIRVIFHAALPSGCNPTLTKLHGCRHHVEVLPVKSKPRGSLPLYEESFLLMEGNNRLFCAWVSPETVDFFRKPDGQKQVRQWTEHLSLDDERHLT</sequence>
<proteinExistence type="predicted"/>
<evidence type="ECO:0008006" key="2">
    <source>
        <dbReference type="Google" id="ProtNLM"/>
    </source>
</evidence>
<gene>
    <name evidence="1" type="ORF">NSCI0253_LOCUS37350</name>
</gene>
<reference evidence="1" key="1">
    <citation type="submission" date="2021-01" db="EMBL/GenBank/DDBJ databases">
        <authorList>
            <person name="Corre E."/>
            <person name="Pelletier E."/>
            <person name="Niang G."/>
            <person name="Scheremetjew M."/>
            <person name="Finn R."/>
            <person name="Kale V."/>
            <person name="Holt S."/>
            <person name="Cochrane G."/>
            <person name="Meng A."/>
            <person name="Brown T."/>
            <person name="Cohen L."/>
        </authorList>
    </citation>
    <scope>NUCLEOTIDE SEQUENCE</scope>
</reference>
<accession>A0A7S1FFL3</accession>